<dbReference type="Pfam" id="PF12937">
    <property type="entry name" value="F-box-like"/>
    <property type="match status" value="1"/>
</dbReference>
<dbReference type="Proteomes" id="UP001152049">
    <property type="component" value="Unassembled WGS sequence"/>
</dbReference>
<reference evidence="3" key="1">
    <citation type="submission" date="2022-09" db="EMBL/GenBank/DDBJ databases">
        <title>Fusarium specimens isolated from Avocado Roots.</title>
        <authorList>
            <person name="Stajich J."/>
            <person name="Roper C."/>
            <person name="Heimlech-Rivalta G."/>
        </authorList>
    </citation>
    <scope>NUCLEOTIDE SEQUENCE</scope>
    <source>
        <strain evidence="3">CF00136</strain>
    </source>
</reference>
<sequence length="593" mass="66951">MSTRRSARLRGQAVQEPAIVHPSLAVEEPKKSTKRKAPATKIADKSVAKVQKKAAGSTASKAGKASASTPASSTGDALSILPSEILNLILNFSDTKSLGRLSKTSKSYYALVTPQLYRRINVAVNFHAHIAKLIRTLDPHLTIEQRKQLKKEGQYKGQQEKFSSKLDPRKKPEIADHVRQILLGIGDPGKKHRFIVHRYAEEALKNMKNLEIVETMVATDINLLQGLIFNSRSTLRSLAIHANSYFSRFLQDWERNAKEMGITLNSKHDLTSLKSFSLTGASIESEQKESLGKAIDFVELEELKLGYMSDDLRLLANHLSDVFSAAHNDPTRDIKLRKLYLDVSSHSYSLSDQEKEVILDSRLRFVSSFDTLTSLVLKDYNEYPDSVQVNPDLQNSHLQAILKHENLTKLEISYRGRASGYKIPFLSPNTVNTLIDNLPKLEEVMFAPDAEKLDEIGKILARALSLTSISLYPCGTYEYGVDREAIYKSVLKSIVDGVFYHSIDRNTGKFKWEDHSKIRRVEVDFRVYELGSKFGKAKKGMQKAERFTTELSAPSKQKREVFYRDITNFVHGPIESGFDPECEWINKVEKDLD</sequence>
<dbReference type="OrthoDB" id="5311681at2759"/>
<dbReference type="EMBL" id="JAOQAZ010000015">
    <property type="protein sequence ID" value="KAJ4258831.1"/>
    <property type="molecule type" value="Genomic_DNA"/>
</dbReference>
<feature type="domain" description="F-box" evidence="2">
    <location>
        <begin position="75"/>
        <end position="120"/>
    </location>
</feature>
<dbReference type="InterPro" id="IPR036047">
    <property type="entry name" value="F-box-like_dom_sf"/>
</dbReference>
<organism evidence="3 4">
    <name type="scientific">Fusarium torreyae</name>
    <dbReference type="NCBI Taxonomy" id="1237075"/>
    <lineage>
        <taxon>Eukaryota</taxon>
        <taxon>Fungi</taxon>
        <taxon>Dikarya</taxon>
        <taxon>Ascomycota</taxon>
        <taxon>Pezizomycotina</taxon>
        <taxon>Sordariomycetes</taxon>
        <taxon>Hypocreomycetidae</taxon>
        <taxon>Hypocreales</taxon>
        <taxon>Nectriaceae</taxon>
        <taxon>Fusarium</taxon>
    </lineage>
</organism>
<dbReference type="InterPro" id="IPR001810">
    <property type="entry name" value="F-box_dom"/>
</dbReference>
<evidence type="ECO:0000256" key="1">
    <source>
        <dbReference type="SAM" id="MobiDB-lite"/>
    </source>
</evidence>
<proteinExistence type="predicted"/>
<gene>
    <name evidence="3" type="ORF">NW762_007918</name>
</gene>
<dbReference type="Gene3D" id="1.20.1280.50">
    <property type="match status" value="1"/>
</dbReference>
<evidence type="ECO:0000313" key="4">
    <source>
        <dbReference type="Proteomes" id="UP001152049"/>
    </source>
</evidence>
<evidence type="ECO:0000259" key="2">
    <source>
        <dbReference type="PROSITE" id="PS50181"/>
    </source>
</evidence>
<feature type="compositionally biased region" description="Low complexity" evidence="1">
    <location>
        <begin position="53"/>
        <end position="75"/>
    </location>
</feature>
<dbReference type="SUPFAM" id="SSF52047">
    <property type="entry name" value="RNI-like"/>
    <property type="match status" value="1"/>
</dbReference>
<comment type="caution">
    <text evidence="3">The sequence shown here is derived from an EMBL/GenBank/DDBJ whole genome shotgun (WGS) entry which is preliminary data.</text>
</comment>
<dbReference type="PROSITE" id="PS50181">
    <property type="entry name" value="FBOX"/>
    <property type="match status" value="1"/>
</dbReference>
<feature type="region of interest" description="Disordered" evidence="1">
    <location>
        <begin position="149"/>
        <end position="169"/>
    </location>
</feature>
<keyword evidence="4" id="KW-1185">Reference proteome</keyword>
<evidence type="ECO:0000313" key="3">
    <source>
        <dbReference type="EMBL" id="KAJ4258831.1"/>
    </source>
</evidence>
<dbReference type="SUPFAM" id="SSF81383">
    <property type="entry name" value="F-box domain"/>
    <property type="match status" value="1"/>
</dbReference>
<name>A0A9W8RWN5_9HYPO</name>
<protein>
    <recommendedName>
        <fullName evidence="2">F-box domain-containing protein</fullName>
    </recommendedName>
</protein>
<dbReference type="AlphaFoldDB" id="A0A9W8RWN5"/>
<feature type="region of interest" description="Disordered" evidence="1">
    <location>
        <begin position="1"/>
        <end position="75"/>
    </location>
</feature>
<accession>A0A9W8RWN5</accession>